<dbReference type="GO" id="GO:0003700">
    <property type="term" value="F:DNA-binding transcription factor activity"/>
    <property type="evidence" value="ECO:0007669"/>
    <property type="project" value="InterPro"/>
</dbReference>
<evidence type="ECO:0000313" key="3">
    <source>
        <dbReference type="Proteomes" id="UP000267128"/>
    </source>
</evidence>
<reference evidence="2 3" key="1">
    <citation type="submission" date="2018-11" db="EMBL/GenBank/DDBJ databases">
        <authorList>
            <person name="Li F."/>
        </authorList>
    </citation>
    <scope>NUCLEOTIDE SEQUENCE [LARGE SCALE GENOMIC DNA]</scope>
    <source>
        <strain evidence="2 3">Gsoil 097</strain>
    </source>
</reference>
<dbReference type="PANTHER" id="PTHR33164">
    <property type="entry name" value="TRANSCRIPTIONAL REGULATOR, MARR FAMILY"/>
    <property type="match status" value="1"/>
</dbReference>
<dbReference type="InterPro" id="IPR000835">
    <property type="entry name" value="HTH_MarR-typ"/>
</dbReference>
<dbReference type="RefSeq" id="WP_123228470.1">
    <property type="nucleotide sequence ID" value="NZ_RJSE01000007.1"/>
</dbReference>
<dbReference type="GO" id="GO:0006950">
    <property type="term" value="P:response to stress"/>
    <property type="evidence" value="ECO:0007669"/>
    <property type="project" value="TreeGrafter"/>
</dbReference>
<dbReference type="EMBL" id="RJSE01000007">
    <property type="protein sequence ID" value="RNL63177.1"/>
    <property type="molecule type" value="Genomic_DNA"/>
</dbReference>
<dbReference type="Proteomes" id="UP000267128">
    <property type="component" value="Unassembled WGS sequence"/>
</dbReference>
<dbReference type="Gene3D" id="1.10.10.10">
    <property type="entry name" value="Winged helix-like DNA-binding domain superfamily/Winged helix DNA-binding domain"/>
    <property type="match status" value="1"/>
</dbReference>
<evidence type="ECO:0000313" key="2">
    <source>
        <dbReference type="EMBL" id="RNL63177.1"/>
    </source>
</evidence>
<dbReference type="InterPro" id="IPR036388">
    <property type="entry name" value="WH-like_DNA-bd_sf"/>
</dbReference>
<dbReference type="PANTHER" id="PTHR33164:SF99">
    <property type="entry name" value="MARR FAMILY REGULATORY PROTEIN"/>
    <property type="match status" value="1"/>
</dbReference>
<gene>
    <name evidence="2" type="ORF">EFK50_15865</name>
</gene>
<comment type="caution">
    <text evidence="2">The sequence shown here is derived from an EMBL/GenBank/DDBJ whole genome shotgun (WGS) entry which is preliminary data.</text>
</comment>
<dbReference type="SUPFAM" id="SSF46785">
    <property type="entry name" value="Winged helix' DNA-binding domain"/>
    <property type="match status" value="1"/>
</dbReference>
<dbReference type="AlphaFoldDB" id="A0A3N0CI72"/>
<accession>A0A3N0CI72</accession>
<evidence type="ECO:0000259" key="1">
    <source>
        <dbReference type="PROSITE" id="PS50995"/>
    </source>
</evidence>
<protein>
    <submittedName>
        <fullName evidence="2">MarR family transcriptional regulator</fullName>
    </submittedName>
</protein>
<feature type="domain" description="HTH marR-type" evidence="1">
    <location>
        <begin position="1"/>
        <end position="149"/>
    </location>
</feature>
<organism evidence="2 3">
    <name type="scientific">Nocardioides marmoriginsengisoli</name>
    <dbReference type="NCBI Taxonomy" id="661483"/>
    <lineage>
        <taxon>Bacteria</taxon>
        <taxon>Bacillati</taxon>
        <taxon>Actinomycetota</taxon>
        <taxon>Actinomycetes</taxon>
        <taxon>Propionibacteriales</taxon>
        <taxon>Nocardioidaceae</taxon>
        <taxon>Nocardioides</taxon>
    </lineage>
</organism>
<dbReference type="InterPro" id="IPR036390">
    <property type="entry name" value="WH_DNA-bd_sf"/>
</dbReference>
<dbReference type="PROSITE" id="PS50995">
    <property type="entry name" value="HTH_MARR_2"/>
    <property type="match status" value="1"/>
</dbReference>
<sequence>MTGSETRWLDPDQQNDWRAYLVGSTLLMDTLDREMRTEHGISMAEYEILVRLSERPDKTLRMAQIAESMQHSRSRVTHTVSRMEKAGLIRREAAEGDKRGVDAVMTAAGWELLQAAAHTHVAGVRAHFVDLADKDDFAALGRVMNAVSDQLLEENPKFEDIREH</sequence>
<keyword evidence="3" id="KW-1185">Reference proteome</keyword>
<dbReference type="SMART" id="SM00347">
    <property type="entry name" value="HTH_MARR"/>
    <property type="match status" value="1"/>
</dbReference>
<dbReference type="OrthoDB" id="8635520at2"/>
<dbReference type="PRINTS" id="PR00598">
    <property type="entry name" value="HTHMARR"/>
</dbReference>
<name>A0A3N0CI72_9ACTN</name>
<dbReference type="Pfam" id="PF01047">
    <property type="entry name" value="MarR"/>
    <property type="match status" value="1"/>
</dbReference>
<dbReference type="InterPro" id="IPR039422">
    <property type="entry name" value="MarR/SlyA-like"/>
</dbReference>
<proteinExistence type="predicted"/>